<feature type="domain" description="Metallo-beta-lactamase" evidence="2">
    <location>
        <begin position="22"/>
        <end position="209"/>
    </location>
</feature>
<dbReference type="InterPro" id="IPR050855">
    <property type="entry name" value="NDM-1-like"/>
</dbReference>
<dbReference type="Gene3D" id="3.60.15.10">
    <property type="entry name" value="Ribonuclease Z/Hydroxyacylglutathione hydrolase-like"/>
    <property type="match status" value="1"/>
</dbReference>
<reference evidence="3 4" key="1">
    <citation type="submission" date="2015-11" db="EMBL/GenBank/DDBJ databases">
        <title>Expanding the genomic diversity of Burkholderia species for the development of highly accurate diagnostics.</title>
        <authorList>
            <person name="Sahl J."/>
            <person name="Keim P."/>
            <person name="Wagner D."/>
        </authorList>
    </citation>
    <scope>NUCLEOTIDE SEQUENCE [LARGE SCALE GENOMIC DNA]</scope>
    <source>
        <strain evidence="3 4">MSMB2036</strain>
    </source>
</reference>
<dbReference type="InterPro" id="IPR001279">
    <property type="entry name" value="Metallo-B-lactamas"/>
</dbReference>
<organism evidence="3 4">
    <name type="scientific">Burkholderia ubonensis</name>
    <dbReference type="NCBI Taxonomy" id="101571"/>
    <lineage>
        <taxon>Bacteria</taxon>
        <taxon>Pseudomonadati</taxon>
        <taxon>Pseudomonadota</taxon>
        <taxon>Betaproteobacteria</taxon>
        <taxon>Burkholderiales</taxon>
        <taxon>Burkholderiaceae</taxon>
        <taxon>Burkholderia</taxon>
        <taxon>Burkholderia cepacia complex</taxon>
    </lineage>
</organism>
<evidence type="ECO:0000313" key="3">
    <source>
        <dbReference type="EMBL" id="KVG60235.1"/>
    </source>
</evidence>
<evidence type="ECO:0000313" key="4">
    <source>
        <dbReference type="Proteomes" id="UP000064029"/>
    </source>
</evidence>
<dbReference type="PANTHER" id="PTHR42951">
    <property type="entry name" value="METALLO-BETA-LACTAMASE DOMAIN-CONTAINING"/>
    <property type="match status" value="1"/>
</dbReference>
<proteinExistence type="inferred from homology"/>
<dbReference type="PANTHER" id="PTHR42951:SF4">
    <property type="entry name" value="ACYL-COENZYME A THIOESTERASE MBLAC2"/>
    <property type="match status" value="1"/>
</dbReference>
<dbReference type="OrthoDB" id="5293495at2"/>
<dbReference type="Pfam" id="PF00753">
    <property type="entry name" value="Lactamase_B"/>
    <property type="match status" value="1"/>
</dbReference>
<accession>A0A103R2X3</accession>
<dbReference type="RefSeq" id="WP_059756154.1">
    <property type="nucleotide sequence ID" value="NZ_CP013416.1"/>
</dbReference>
<dbReference type="GO" id="GO:0017001">
    <property type="term" value="P:antibiotic catabolic process"/>
    <property type="evidence" value="ECO:0007669"/>
    <property type="project" value="UniProtKB-ARBA"/>
</dbReference>
<comment type="similarity">
    <text evidence="1">Belongs to the metallo-beta-lactamase superfamily. Class-B beta-lactamase family.</text>
</comment>
<dbReference type="Proteomes" id="UP000064029">
    <property type="component" value="Unassembled WGS sequence"/>
</dbReference>
<name>A0A103R2X3_9BURK</name>
<dbReference type="EMBL" id="LOXM01000208">
    <property type="protein sequence ID" value="KVG60235.1"/>
    <property type="molecule type" value="Genomic_DNA"/>
</dbReference>
<evidence type="ECO:0000256" key="1">
    <source>
        <dbReference type="ARBA" id="ARBA00005250"/>
    </source>
</evidence>
<dbReference type="AlphaFoldDB" id="A0A103R2X3"/>
<protein>
    <recommendedName>
        <fullName evidence="2">Metallo-beta-lactamase domain-containing protein</fullName>
    </recommendedName>
</protein>
<comment type="caution">
    <text evidence="3">The sequence shown here is derived from an EMBL/GenBank/DDBJ whole genome shotgun (WGS) entry which is preliminary data.</text>
</comment>
<sequence length="299" mass="32836">MIGFNEPEINVVTCTSGARTFLTNAFLVELPNGVVAIDAMMTVSDARQVRDRLDALRKPLLAVLITHGHPDHYNGVGELIRGLDDVPVIATRGVDEAMRRIDDAKAVQWQSVFGDDWPARRTFPNRFVRDGDVLHFDGVPFEAREFGPGESRWDLVWTVGYHRRVAFVGDMVFNGVHSFMNDGHTADWLRSLDALERLYGDVALFYTGHGQAGKPLDMIAAQRAYIGTYRAAVARLANGNRSLDDGGKAELEAIMKRFLPTSDLDIFIKAGANAVAAELASQVSDSAIPAGPQAHFDAR</sequence>
<gene>
    <name evidence="3" type="ORF">WJ33_33005</name>
</gene>
<dbReference type="SMART" id="SM00849">
    <property type="entry name" value="Lactamase_B"/>
    <property type="match status" value="1"/>
</dbReference>
<dbReference type="InterPro" id="IPR036866">
    <property type="entry name" value="RibonucZ/Hydroxyglut_hydro"/>
</dbReference>
<evidence type="ECO:0000259" key="2">
    <source>
        <dbReference type="SMART" id="SM00849"/>
    </source>
</evidence>
<dbReference type="SUPFAM" id="SSF56281">
    <property type="entry name" value="Metallo-hydrolase/oxidoreductase"/>
    <property type="match status" value="1"/>
</dbReference>